<feature type="transmembrane region" description="Helical" evidence="2">
    <location>
        <begin position="422"/>
        <end position="440"/>
    </location>
</feature>
<dbReference type="Pfam" id="PF07690">
    <property type="entry name" value="MFS_1"/>
    <property type="match status" value="1"/>
</dbReference>
<keyword evidence="2" id="KW-0472">Membrane</keyword>
<feature type="transmembrane region" description="Helical" evidence="2">
    <location>
        <begin position="42"/>
        <end position="64"/>
    </location>
</feature>
<accession>A0A090X900</accession>
<dbReference type="PANTHER" id="PTHR11360">
    <property type="entry name" value="MONOCARBOXYLATE TRANSPORTER"/>
    <property type="match status" value="1"/>
</dbReference>
<keyword evidence="2" id="KW-0812">Transmembrane</keyword>
<dbReference type="SUPFAM" id="SSF103473">
    <property type="entry name" value="MFS general substrate transporter"/>
    <property type="match status" value="1"/>
</dbReference>
<evidence type="ECO:0000256" key="2">
    <source>
        <dbReference type="SAM" id="Phobius"/>
    </source>
</evidence>
<feature type="transmembrane region" description="Helical" evidence="2">
    <location>
        <begin position="71"/>
        <end position="90"/>
    </location>
</feature>
<dbReference type="InterPro" id="IPR036259">
    <property type="entry name" value="MFS_trans_sf"/>
</dbReference>
<keyword evidence="2" id="KW-1133">Transmembrane helix</keyword>
<dbReference type="PROSITE" id="PS50850">
    <property type="entry name" value="MFS"/>
    <property type="match status" value="1"/>
</dbReference>
<dbReference type="GO" id="GO:0016020">
    <property type="term" value="C:membrane"/>
    <property type="evidence" value="ECO:0007669"/>
    <property type="project" value="UniProtKB-SubCell"/>
</dbReference>
<feature type="domain" description="Major facilitator superfamily (MFS) profile" evidence="3">
    <location>
        <begin position="1"/>
        <end position="184"/>
    </location>
</feature>
<evidence type="ECO:0000256" key="1">
    <source>
        <dbReference type="ARBA" id="ARBA00004141"/>
    </source>
</evidence>
<dbReference type="GO" id="GO:0008028">
    <property type="term" value="F:monocarboxylic acid transmembrane transporter activity"/>
    <property type="evidence" value="ECO:0007669"/>
    <property type="project" value="TreeGrafter"/>
</dbReference>
<evidence type="ECO:0000313" key="4">
    <source>
        <dbReference type="EMBL" id="JAC93067.1"/>
    </source>
</evidence>
<feature type="transmembrane region" description="Helical" evidence="2">
    <location>
        <begin position="475"/>
        <end position="494"/>
    </location>
</feature>
<feature type="transmembrane region" description="Helical" evidence="2">
    <location>
        <begin position="447"/>
        <end position="469"/>
    </location>
</feature>
<feature type="transmembrane region" description="Helical" evidence="2">
    <location>
        <begin position="160"/>
        <end position="179"/>
    </location>
</feature>
<dbReference type="Gene3D" id="1.20.1250.20">
    <property type="entry name" value="MFS general substrate transporter like domains"/>
    <property type="match status" value="2"/>
</dbReference>
<sequence length="542" mass="59294">MHGLLIVAAVFWINLFVLGFFRAGGVLYVAMVRTFECSYEKASWPFSLAGATLCMTGPFASALSRLLSIRLIVTIGALITSVAISCCFFADEIVTVVILLGILYGIGTGLICNLTPLLLTQCFEKHRAIACGVAYSGSTIGSFFWPALLEYLIHQYGLRGSLLIYGAIILHGVLGAILLRPFAKVPQAEADAPKCAQESDRDVLEPLQKCQSVDFQPMHNGSSNLPTQFTGRRISSHASLASAIEETDNISTCAISVSNMCMVLSDGDRRFSRDEQTGLVLKKKCTSVSSCDKLRGSSGFLHSRRSSAETAVHEGSVVAQAQEKEVPENDNGAVSWCSTVIRVVQRDLQLLRNQYFIFVTVSAVGFFFVFTTFIIIIPDYATDQGLTPSDGVFLLSVYGISDLLSKPIPGLLAYNNLLSNKGIFISGGFITGLIMLVMPFMHSYWSFVVVTLLFGLMTGGLIFMSPVLLTEFLGPQLAVMAFGLSNLFIGLASLMRTLHHRILQGQLEQLQRLVLLPWPQRASFPLSLWFVDPIFNQNSKTR</sequence>
<proteinExistence type="evidence at transcript level"/>
<feature type="transmembrane region" description="Helical" evidence="2">
    <location>
        <begin position="355"/>
        <end position="377"/>
    </location>
</feature>
<dbReference type="InterPro" id="IPR020846">
    <property type="entry name" value="MFS_dom"/>
</dbReference>
<organism evidence="4">
    <name type="scientific">Ixodes ricinus</name>
    <name type="common">Common tick</name>
    <name type="synonym">Acarus ricinus</name>
    <dbReference type="NCBI Taxonomy" id="34613"/>
    <lineage>
        <taxon>Eukaryota</taxon>
        <taxon>Metazoa</taxon>
        <taxon>Ecdysozoa</taxon>
        <taxon>Arthropoda</taxon>
        <taxon>Chelicerata</taxon>
        <taxon>Arachnida</taxon>
        <taxon>Acari</taxon>
        <taxon>Parasitiformes</taxon>
        <taxon>Ixodida</taxon>
        <taxon>Ixodoidea</taxon>
        <taxon>Ixodidae</taxon>
        <taxon>Ixodinae</taxon>
        <taxon>Ixodes</taxon>
    </lineage>
</organism>
<dbReference type="PANTHER" id="PTHR11360:SF303">
    <property type="entry name" value="MAJOR FACILITATOR SUPERFAMILY (MFS) PROFILE DOMAIN-CONTAINING PROTEIN"/>
    <property type="match status" value="1"/>
</dbReference>
<name>A0A090X900_IXORI</name>
<protein>
    <submittedName>
        <fullName evidence="4">Putative monocarboxylate transporter ixodes scapularis monocarboxylate transporter</fullName>
    </submittedName>
</protein>
<evidence type="ECO:0000259" key="3">
    <source>
        <dbReference type="PROSITE" id="PS50850"/>
    </source>
</evidence>
<dbReference type="InterPro" id="IPR050327">
    <property type="entry name" value="Proton-linked_MCT"/>
</dbReference>
<dbReference type="AlphaFoldDB" id="A0A090X900"/>
<comment type="subcellular location">
    <subcellularLocation>
        <location evidence="1">Membrane</location>
        <topology evidence="1">Multi-pass membrane protein</topology>
    </subcellularLocation>
</comment>
<reference evidence="4" key="1">
    <citation type="journal article" date="2015" name="PLoS Negl. Trop. Dis.">
        <title>Deep Sequencing Analysis of the Ixodes ricinus Haemocytome.</title>
        <authorList>
            <person name="Kotsyfakis M."/>
            <person name="Kopacek P."/>
            <person name="Franta Z."/>
            <person name="Pedra J.H."/>
            <person name="Ribeiro J.M."/>
        </authorList>
    </citation>
    <scope>NUCLEOTIDE SEQUENCE</scope>
</reference>
<feature type="transmembrane region" description="Helical" evidence="2">
    <location>
        <begin position="128"/>
        <end position="148"/>
    </location>
</feature>
<feature type="transmembrane region" description="Helical" evidence="2">
    <location>
        <begin position="7"/>
        <end position="30"/>
    </location>
</feature>
<dbReference type="EMBL" id="GBIH01001643">
    <property type="protein sequence ID" value="JAC93067.1"/>
    <property type="molecule type" value="mRNA"/>
</dbReference>
<dbReference type="InterPro" id="IPR011701">
    <property type="entry name" value="MFS"/>
</dbReference>
<feature type="transmembrane region" description="Helical" evidence="2">
    <location>
        <begin position="96"/>
        <end position="119"/>
    </location>
</feature>